<name>A0A8J3J010_9CHLR</name>
<evidence type="ECO:0000313" key="3">
    <source>
        <dbReference type="Proteomes" id="UP000597444"/>
    </source>
</evidence>
<organism evidence="2 3">
    <name type="scientific">Reticulibacter mediterranei</name>
    <dbReference type="NCBI Taxonomy" id="2778369"/>
    <lineage>
        <taxon>Bacteria</taxon>
        <taxon>Bacillati</taxon>
        <taxon>Chloroflexota</taxon>
        <taxon>Ktedonobacteria</taxon>
        <taxon>Ktedonobacterales</taxon>
        <taxon>Reticulibacteraceae</taxon>
        <taxon>Reticulibacter</taxon>
    </lineage>
</organism>
<dbReference type="EMBL" id="BNJK01000002">
    <property type="protein sequence ID" value="GHO99855.1"/>
    <property type="molecule type" value="Genomic_DNA"/>
</dbReference>
<protein>
    <recommendedName>
        <fullName evidence="1">Alpha/beta hydrolase fold-5 domain-containing protein</fullName>
    </recommendedName>
</protein>
<dbReference type="GO" id="GO:0016787">
    <property type="term" value="F:hydrolase activity"/>
    <property type="evidence" value="ECO:0007669"/>
    <property type="project" value="InterPro"/>
</dbReference>
<feature type="domain" description="Alpha/beta hydrolase fold-5" evidence="1">
    <location>
        <begin position="1"/>
        <end position="97"/>
    </location>
</feature>
<dbReference type="Gene3D" id="3.40.50.1820">
    <property type="entry name" value="alpha/beta hydrolase"/>
    <property type="match status" value="1"/>
</dbReference>
<proteinExistence type="predicted"/>
<gene>
    <name evidence="2" type="ORF">KSF_099030</name>
</gene>
<comment type="caution">
    <text evidence="2">The sequence shown here is derived from an EMBL/GenBank/DDBJ whole genome shotgun (WGS) entry which is preliminary data.</text>
</comment>
<evidence type="ECO:0000259" key="1">
    <source>
        <dbReference type="Pfam" id="PF12695"/>
    </source>
</evidence>
<accession>A0A8J3J010</accession>
<keyword evidence="3" id="KW-1185">Reference proteome</keyword>
<sequence length="114" mass="12336">MGGGMACEFVATHANVRGLLLYGTFPGCDLSRRKDLAVTLIYGTQDAVITPAMVTSARSKLPMQTRYVEISGGTHSFFGDYGPQDGDGQATISREEARLQILKASHVLFQQLEP</sequence>
<evidence type="ECO:0000313" key="2">
    <source>
        <dbReference type="EMBL" id="GHO99855.1"/>
    </source>
</evidence>
<dbReference type="SUPFAM" id="SSF53474">
    <property type="entry name" value="alpha/beta-Hydrolases"/>
    <property type="match status" value="1"/>
</dbReference>
<dbReference type="Proteomes" id="UP000597444">
    <property type="component" value="Unassembled WGS sequence"/>
</dbReference>
<dbReference type="AlphaFoldDB" id="A0A8J3J010"/>
<reference evidence="2" key="1">
    <citation type="submission" date="2020-10" db="EMBL/GenBank/DDBJ databases">
        <title>Taxonomic study of unclassified bacteria belonging to the class Ktedonobacteria.</title>
        <authorList>
            <person name="Yabe S."/>
            <person name="Wang C.M."/>
            <person name="Zheng Y."/>
            <person name="Sakai Y."/>
            <person name="Cavaletti L."/>
            <person name="Monciardini P."/>
            <person name="Donadio S."/>
        </authorList>
    </citation>
    <scope>NUCLEOTIDE SEQUENCE</scope>
    <source>
        <strain evidence="2">ID150040</strain>
    </source>
</reference>
<dbReference type="Pfam" id="PF12695">
    <property type="entry name" value="Abhydrolase_5"/>
    <property type="match status" value="1"/>
</dbReference>
<dbReference type="InterPro" id="IPR029059">
    <property type="entry name" value="AB_hydrolase_5"/>
</dbReference>
<dbReference type="InterPro" id="IPR029058">
    <property type="entry name" value="AB_hydrolase_fold"/>
</dbReference>